<sequence>MVMPKQPDDRYQQDAERNWPATVRAERIPAQSRHRETRTRSLSWAALNALPAGVSARHGLNTR</sequence>
<evidence type="ECO:0000313" key="2">
    <source>
        <dbReference type="Proteomes" id="UP000198765"/>
    </source>
</evidence>
<evidence type="ECO:0000313" key="1">
    <source>
        <dbReference type="EMBL" id="SBT37135.1"/>
    </source>
</evidence>
<dbReference type="AlphaFoldDB" id="A0A1A8YZU1"/>
<name>A0A1A8YZU1_9ACTN</name>
<gene>
    <name evidence="1" type="ORF">GA0070621_0044</name>
</gene>
<dbReference type="PATRIC" id="fig|299146.4.peg.44"/>
<protein>
    <submittedName>
        <fullName evidence="1">Uncharacterized protein</fullName>
    </submittedName>
</protein>
<reference evidence="1 2" key="1">
    <citation type="submission" date="2016-06" db="EMBL/GenBank/DDBJ databases">
        <authorList>
            <person name="Kjaerup R.B."/>
            <person name="Dalgaard T.S."/>
            <person name="Juul-Madsen H.R."/>
        </authorList>
    </citation>
    <scope>NUCLEOTIDE SEQUENCE [LARGE SCALE GENOMIC DNA]</scope>
    <source>
        <strain evidence="1 2">DSM 45248</strain>
    </source>
</reference>
<dbReference type="Proteomes" id="UP000198765">
    <property type="component" value="Chromosome I"/>
</dbReference>
<organism evidence="1 2">
    <name type="scientific">Micromonospora narathiwatensis</name>
    <dbReference type="NCBI Taxonomy" id="299146"/>
    <lineage>
        <taxon>Bacteria</taxon>
        <taxon>Bacillati</taxon>
        <taxon>Actinomycetota</taxon>
        <taxon>Actinomycetes</taxon>
        <taxon>Micromonosporales</taxon>
        <taxon>Micromonosporaceae</taxon>
        <taxon>Micromonospora</taxon>
    </lineage>
</organism>
<proteinExistence type="predicted"/>
<keyword evidence="2" id="KW-1185">Reference proteome</keyword>
<accession>A0A1A8YZU1</accession>
<dbReference type="EMBL" id="LT594324">
    <property type="protein sequence ID" value="SBT37135.1"/>
    <property type="molecule type" value="Genomic_DNA"/>
</dbReference>